<accession>A0ABQ4EHS5</accession>
<dbReference type="InterPro" id="IPR036410">
    <property type="entry name" value="HSP_DnaJ_Cys-rich_dom_sf"/>
</dbReference>
<reference evidence="1 2" key="1">
    <citation type="submission" date="2021-01" db="EMBL/GenBank/DDBJ databases">
        <title>Whole genome shotgun sequence of Plantactinospora mayteni NBRC 109088.</title>
        <authorList>
            <person name="Komaki H."/>
            <person name="Tamura T."/>
        </authorList>
    </citation>
    <scope>NUCLEOTIDE SEQUENCE [LARGE SCALE GENOMIC DNA]</scope>
    <source>
        <strain evidence="1 2">NBRC 109088</strain>
    </source>
</reference>
<dbReference type="Gene3D" id="6.20.20.10">
    <property type="match status" value="1"/>
</dbReference>
<proteinExistence type="predicted"/>
<keyword evidence="2" id="KW-1185">Reference proteome</keyword>
<sequence length="42" mass="4558">MKRALIRLLMVRPLTRARCPQCQGSGIYHGKVCPTCGGKGTV</sequence>
<dbReference type="Proteomes" id="UP000621500">
    <property type="component" value="Unassembled WGS sequence"/>
</dbReference>
<evidence type="ECO:0000313" key="2">
    <source>
        <dbReference type="Proteomes" id="UP000621500"/>
    </source>
</evidence>
<evidence type="ECO:0008006" key="3">
    <source>
        <dbReference type="Google" id="ProtNLM"/>
    </source>
</evidence>
<gene>
    <name evidence="1" type="ORF">Pma05_08480</name>
</gene>
<comment type="caution">
    <text evidence="1">The sequence shown here is derived from an EMBL/GenBank/DDBJ whole genome shotgun (WGS) entry which is preliminary data.</text>
</comment>
<dbReference type="EMBL" id="BONX01000004">
    <property type="protein sequence ID" value="GIG94275.1"/>
    <property type="molecule type" value="Genomic_DNA"/>
</dbReference>
<name>A0ABQ4EHS5_9ACTN</name>
<dbReference type="SUPFAM" id="SSF57938">
    <property type="entry name" value="DnaJ/Hsp40 cysteine-rich domain"/>
    <property type="match status" value="1"/>
</dbReference>
<protein>
    <recommendedName>
        <fullName evidence="3">Molecular chaperone DnaJ</fullName>
    </recommendedName>
</protein>
<evidence type="ECO:0000313" key="1">
    <source>
        <dbReference type="EMBL" id="GIG94275.1"/>
    </source>
</evidence>
<organism evidence="1 2">
    <name type="scientific">Plantactinospora mayteni</name>
    <dbReference type="NCBI Taxonomy" id="566021"/>
    <lineage>
        <taxon>Bacteria</taxon>
        <taxon>Bacillati</taxon>
        <taxon>Actinomycetota</taxon>
        <taxon>Actinomycetes</taxon>
        <taxon>Micromonosporales</taxon>
        <taxon>Micromonosporaceae</taxon>
        <taxon>Plantactinospora</taxon>
    </lineage>
</organism>